<evidence type="ECO:0000313" key="2">
    <source>
        <dbReference type="EMBL" id="VUC30212.1"/>
    </source>
</evidence>
<protein>
    <submittedName>
        <fullName evidence="2">Uncharacterized protein</fullName>
    </submittedName>
</protein>
<dbReference type="PANTHER" id="PTHR35394">
    <property type="entry name" value="DUF3176 DOMAIN-CONTAINING PROTEIN"/>
    <property type="match status" value="1"/>
</dbReference>
<keyword evidence="3" id="KW-1185">Reference proteome</keyword>
<dbReference type="InterPro" id="IPR021514">
    <property type="entry name" value="DUF3176"/>
</dbReference>
<keyword evidence="1" id="KW-0472">Membrane</keyword>
<keyword evidence="1" id="KW-0812">Transmembrane</keyword>
<evidence type="ECO:0000256" key="1">
    <source>
        <dbReference type="SAM" id="Phobius"/>
    </source>
</evidence>
<name>A0ABY6UIY7_BIOOC</name>
<dbReference type="PANTHER" id="PTHR35394:SF5">
    <property type="entry name" value="DUF3176 DOMAIN-CONTAINING PROTEIN"/>
    <property type="match status" value="1"/>
</dbReference>
<accession>A0ABY6UIY7</accession>
<sequence length="180" mass="19484">MTWAWLQQPWALESGSMIASFTQFVAMTIVCILFNGESVFYGPFITLNTSVSILSTGSKPSMLTAVASCISQANWFLFAGPPRRFKMVADSHRGPLGSIQMLLSSKFKEGSDYLAASSELATFSNGNLISDVLKGGKTLEQMNARAKGSLVVLVKGEEEHPLVQTPSVSERSSIQIIAKK</sequence>
<keyword evidence="1" id="KW-1133">Transmembrane helix</keyword>
<evidence type="ECO:0000313" key="3">
    <source>
        <dbReference type="Proteomes" id="UP000766486"/>
    </source>
</evidence>
<feature type="transmembrane region" description="Helical" evidence="1">
    <location>
        <begin position="21"/>
        <end position="41"/>
    </location>
</feature>
<gene>
    <name evidence="2" type="ORF">CLO192961_LOCUS280834</name>
</gene>
<reference evidence="2 3" key="1">
    <citation type="submission" date="2019-06" db="EMBL/GenBank/DDBJ databases">
        <authorList>
            <person name="Broberg M."/>
        </authorList>
    </citation>
    <scope>NUCLEOTIDE SEQUENCE [LARGE SCALE GENOMIC DNA]</scope>
</reference>
<organism evidence="2 3">
    <name type="scientific">Bionectria ochroleuca</name>
    <name type="common">Gliocladium roseum</name>
    <dbReference type="NCBI Taxonomy" id="29856"/>
    <lineage>
        <taxon>Eukaryota</taxon>
        <taxon>Fungi</taxon>
        <taxon>Dikarya</taxon>
        <taxon>Ascomycota</taxon>
        <taxon>Pezizomycotina</taxon>
        <taxon>Sordariomycetes</taxon>
        <taxon>Hypocreomycetidae</taxon>
        <taxon>Hypocreales</taxon>
        <taxon>Bionectriaceae</taxon>
        <taxon>Clonostachys</taxon>
    </lineage>
</organism>
<dbReference type="EMBL" id="CABFNS010000815">
    <property type="protein sequence ID" value="VUC30212.1"/>
    <property type="molecule type" value="Genomic_DNA"/>
</dbReference>
<proteinExistence type="predicted"/>
<dbReference type="Proteomes" id="UP000766486">
    <property type="component" value="Unassembled WGS sequence"/>
</dbReference>
<comment type="caution">
    <text evidence="2">The sequence shown here is derived from an EMBL/GenBank/DDBJ whole genome shotgun (WGS) entry which is preliminary data.</text>
</comment>
<dbReference type="Pfam" id="PF11374">
    <property type="entry name" value="DUF3176"/>
    <property type="match status" value="1"/>
</dbReference>